<dbReference type="SUPFAM" id="SSF103473">
    <property type="entry name" value="MFS general substrate transporter"/>
    <property type="match status" value="1"/>
</dbReference>
<feature type="transmembrane region" description="Helical" evidence="6">
    <location>
        <begin position="248"/>
        <end position="266"/>
    </location>
</feature>
<feature type="transmembrane region" description="Helical" evidence="6">
    <location>
        <begin position="58"/>
        <end position="79"/>
    </location>
</feature>
<evidence type="ECO:0000313" key="8">
    <source>
        <dbReference type="EMBL" id="UWP79815.1"/>
    </source>
</evidence>
<dbReference type="InterPro" id="IPR011701">
    <property type="entry name" value="MFS"/>
</dbReference>
<evidence type="ECO:0000256" key="3">
    <source>
        <dbReference type="ARBA" id="ARBA00022692"/>
    </source>
</evidence>
<evidence type="ECO:0000313" key="9">
    <source>
        <dbReference type="Proteomes" id="UP001059617"/>
    </source>
</evidence>
<feature type="transmembrane region" description="Helical" evidence="6">
    <location>
        <begin position="465"/>
        <end position="483"/>
    </location>
</feature>
<dbReference type="EMBL" id="CP073720">
    <property type="protein sequence ID" value="UWP79815.1"/>
    <property type="molecule type" value="Genomic_DNA"/>
</dbReference>
<keyword evidence="3 6" id="KW-0812">Transmembrane</keyword>
<feature type="transmembrane region" description="Helical" evidence="6">
    <location>
        <begin position="178"/>
        <end position="197"/>
    </location>
</feature>
<dbReference type="RefSeq" id="WP_259857573.1">
    <property type="nucleotide sequence ID" value="NZ_CP073720.1"/>
</dbReference>
<reference evidence="8" key="1">
    <citation type="submission" date="2021-04" db="EMBL/GenBank/DDBJ databases">
        <authorList>
            <person name="Hartkoorn R.C."/>
            <person name="Beaudoing E."/>
            <person name="Hot D."/>
        </authorList>
    </citation>
    <scope>NUCLEOTIDE SEQUENCE</scope>
    <source>
        <strain evidence="8">NRRL B-16292</strain>
    </source>
</reference>
<feature type="transmembrane region" description="Helical" evidence="6">
    <location>
        <begin position="310"/>
        <end position="333"/>
    </location>
</feature>
<evidence type="ECO:0000259" key="7">
    <source>
        <dbReference type="PROSITE" id="PS50850"/>
    </source>
</evidence>
<dbReference type="Gene3D" id="1.20.1720.10">
    <property type="entry name" value="Multidrug resistance protein D"/>
    <property type="match status" value="1"/>
</dbReference>
<comment type="subcellular location">
    <subcellularLocation>
        <location evidence="1">Cell membrane</location>
        <topology evidence="1">Multi-pass membrane protein</topology>
    </subcellularLocation>
</comment>
<organism evidence="8 9">
    <name type="scientific">Dactylosporangium fulvum</name>
    <dbReference type="NCBI Taxonomy" id="53359"/>
    <lineage>
        <taxon>Bacteria</taxon>
        <taxon>Bacillati</taxon>
        <taxon>Actinomycetota</taxon>
        <taxon>Actinomycetes</taxon>
        <taxon>Micromonosporales</taxon>
        <taxon>Micromonosporaceae</taxon>
        <taxon>Dactylosporangium</taxon>
    </lineage>
</organism>
<protein>
    <submittedName>
        <fullName evidence="8">MFS transporter</fullName>
    </submittedName>
</protein>
<feature type="transmembrane region" description="Helical" evidence="6">
    <location>
        <begin position="91"/>
        <end position="114"/>
    </location>
</feature>
<evidence type="ECO:0000256" key="2">
    <source>
        <dbReference type="ARBA" id="ARBA00022448"/>
    </source>
</evidence>
<dbReference type="Gene3D" id="1.20.1250.20">
    <property type="entry name" value="MFS general substrate transporter like domains"/>
    <property type="match status" value="1"/>
</dbReference>
<dbReference type="PANTHER" id="PTHR42718">
    <property type="entry name" value="MAJOR FACILITATOR SUPERFAMILY MULTIDRUG TRANSPORTER MFSC"/>
    <property type="match status" value="1"/>
</dbReference>
<evidence type="ECO:0000256" key="6">
    <source>
        <dbReference type="SAM" id="Phobius"/>
    </source>
</evidence>
<feature type="transmembrane region" description="Helical" evidence="6">
    <location>
        <begin position="272"/>
        <end position="289"/>
    </location>
</feature>
<dbReference type="Pfam" id="PF07690">
    <property type="entry name" value="MFS_1"/>
    <property type="match status" value="1"/>
</dbReference>
<feature type="transmembrane region" description="Helical" evidence="6">
    <location>
        <begin position="25"/>
        <end position="46"/>
    </location>
</feature>
<keyword evidence="5 6" id="KW-0472">Membrane</keyword>
<keyword evidence="2" id="KW-0813">Transport</keyword>
<dbReference type="PANTHER" id="PTHR42718:SF9">
    <property type="entry name" value="MAJOR FACILITATOR SUPERFAMILY MULTIDRUG TRANSPORTER MFSC"/>
    <property type="match status" value="1"/>
</dbReference>
<evidence type="ECO:0000256" key="4">
    <source>
        <dbReference type="ARBA" id="ARBA00022989"/>
    </source>
</evidence>
<sequence>MSVLQSAGHAVSGPPVPDRRRRRRILMGLALGYFMVLLDMTVLSVAEPDLAESLGTSMAGLQWATTGYTVTFAALLLSAGAATDRYGASRLFRAGTAVFAAASLLTALAPALWVLVVLRAVMGVAAAACVPASMALIARLYPEPAARARAIAAWAATSGAAVAAGPIAGGALVGVAGWRAVFLINVPIGLLVLGLTLDRAAALSSDAGTGARPGGAVAGTTSVGVRPAVPPADAGGGAPRRIDWPAQVAAAAVLALATDTLIAAGARNWPHTVIAAVATVLSLGVFVRLERRSDAPVLHRQLIRVGRVRAVLLAGAAVNFALSGALFVLPLLLQQHLDPLHTGLAFLPLTVPFAVNPPLTGRIVARVGPYRPIVGGLALLAAGGVVMAVVLAADASYPWLALGLLLTGSGVSFALPALTVAMVSAAPAGATGAAGGMLNAVRQTGATVGVAAMGATVASGAGASLLVSSAVCAFAAGTFALVGRAR</sequence>
<feature type="transmembrane region" description="Helical" evidence="6">
    <location>
        <begin position="399"/>
        <end position="428"/>
    </location>
</feature>
<dbReference type="PROSITE" id="PS50850">
    <property type="entry name" value="MFS"/>
    <property type="match status" value="1"/>
</dbReference>
<keyword evidence="9" id="KW-1185">Reference proteome</keyword>
<accession>A0ABY5VR91</accession>
<reference evidence="8" key="2">
    <citation type="submission" date="2022-09" db="EMBL/GenBank/DDBJ databases">
        <title>Biosynthetic gene clusters of Dactylosporangioum fulvum.</title>
        <authorList>
            <person name="Caradec T."/>
        </authorList>
    </citation>
    <scope>NUCLEOTIDE SEQUENCE</scope>
    <source>
        <strain evidence="8">NRRL B-16292</strain>
    </source>
</reference>
<keyword evidence="4 6" id="KW-1133">Transmembrane helix</keyword>
<evidence type="ECO:0000256" key="5">
    <source>
        <dbReference type="ARBA" id="ARBA00023136"/>
    </source>
</evidence>
<proteinExistence type="predicted"/>
<name>A0ABY5VR91_9ACTN</name>
<evidence type="ECO:0000256" key="1">
    <source>
        <dbReference type="ARBA" id="ARBA00004651"/>
    </source>
</evidence>
<feature type="domain" description="Major facilitator superfamily (MFS) profile" evidence="7">
    <location>
        <begin position="25"/>
        <end position="486"/>
    </location>
</feature>
<dbReference type="Proteomes" id="UP001059617">
    <property type="component" value="Chromosome"/>
</dbReference>
<feature type="transmembrane region" description="Helical" evidence="6">
    <location>
        <begin position="120"/>
        <end position="138"/>
    </location>
</feature>
<gene>
    <name evidence="8" type="ORF">Dfulv_32235</name>
</gene>
<dbReference type="InterPro" id="IPR020846">
    <property type="entry name" value="MFS_dom"/>
</dbReference>
<feature type="transmembrane region" description="Helical" evidence="6">
    <location>
        <begin position="372"/>
        <end position="393"/>
    </location>
</feature>
<feature type="transmembrane region" description="Helical" evidence="6">
    <location>
        <begin position="150"/>
        <end position="172"/>
    </location>
</feature>
<dbReference type="InterPro" id="IPR036259">
    <property type="entry name" value="MFS_trans_sf"/>
</dbReference>